<dbReference type="EMBL" id="CAADFT010000031">
    <property type="protein sequence ID" value="VFK44088.1"/>
    <property type="molecule type" value="Genomic_DNA"/>
</dbReference>
<feature type="region of interest" description="Disordered" evidence="1">
    <location>
        <begin position="92"/>
        <end position="114"/>
    </location>
</feature>
<dbReference type="AlphaFoldDB" id="A0A450YRB4"/>
<organism evidence="2">
    <name type="scientific">Candidatus Kentrum sp. TC</name>
    <dbReference type="NCBI Taxonomy" id="2126339"/>
    <lineage>
        <taxon>Bacteria</taxon>
        <taxon>Pseudomonadati</taxon>
        <taxon>Pseudomonadota</taxon>
        <taxon>Gammaproteobacteria</taxon>
        <taxon>Candidatus Kentrum</taxon>
    </lineage>
</organism>
<accession>A0A450YRB4</accession>
<sequence>MKNDIRKGQVKVLGIDLLNQGFQLHGENKRGHTVLQKKSSRGKLVAYVTNLPPCLIGMEACASSNHWYRVFTEMGHSVRLIAPRLVKPFVKSNEKKDAIGPSRDPTKLPAAGGL</sequence>
<name>A0A450YRB4_9GAMM</name>
<evidence type="ECO:0000313" key="2">
    <source>
        <dbReference type="EMBL" id="VFK44088.1"/>
    </source>
</evidence>
<reference evidence="2" key="1">
    <citation type="submission" date="2019-02" db="EMBL/GenBank/DDBJ databases">
        <authorList>
            <person name="Gruber-Vodicka R. H."/>
            <person name="Seah K. B. B."/>
        </authorList>
    </citation>
    <scope>NUCLEOTIDE SEQUENCE</scope>
    <source>
        <strain evidence="2">BECK_BZ125</strain>
    </source>
</reference>
<evidence type="ECO:0008006" key="3">
    <source>
        <dbReference type="Google" id="ProtNLM"/>
    </source>
</evidence>
<proteinExistence type="predicted"/>
<evidence type="ECO:0000256" key="1">
    <source>
        <dbReference type="SAM" id="MobiDB-lite"/>
    </source>
</evidence>
<gene>
    <name evidence="2" type="ORF">BECKTC1821E_GA0114239_103117</name>
</gene>
<protein>
    <recommendedName>
        <fullName evidence="3">Transposase</fullName>
    </recommendedName>
</protein>